<dbReference type="InterPro" id="IPR028081">
    <property type="entry name" value="Leu-bd"/>
</dbReference>
<feature type="domain" description="Leucine-binding protein" evidence="2">
    <location>
        <begin position="40"/>
        <end position="382"/>
    </location>
</feature>
<organism evidence="3">
    <name type="scientific">marine metagenome</name>
    <dbReference type="NCBI Taxonomy" id="408172"/>
    <lineage>
        <taxon>unclassified sequences</taxon>
        <taxon>metagenomes</taxon>
        <taxon>ecological metagenomes</taxon>
    </lineage>
</organism>
<dbReference type="InterPro" id="IPR028082">
    <property type="entry name" value="Peripla_BP_I"/>
</dbReference>
<evidence type="ECO:0000313" key="3">
    <source>
        <dbReference type="EMBL" id="SUZ56302.1"/>
    </source>
</evidence>
<dbReference type="InterPro" id="IPR006311">
    <property type="entry name" value="TAT_signal"/>
</dbReference>
<dbReference type="PROSITE" id="PS51318">
    <property type="entry name" value="TAT"/>
    <property type="match status" value="1"/>
</dbReference>
<dbReference type="InterPro" id="IPR051010">
    <property type="entry name" value="BCAA_transport"/>
</dbReference>
<dbReference type="NCBIfam" id="TIGR01409">
    <property type="entry name" value="TAT_signal_seq"/>
    <property type="match status" value="1"/>
</dbReference>
<dbReference type="SUPFAM" id="SSF53822">
    <property type="entry name" value="Periplasmic binding protein-like I"/>
    <property type="match status" value="1"/>
</dbReference>
<dbReference type="PANTHER" id="PTHR30483:SF37">
    <property type="entry name" value="ABC TRANSPORTER SUBSTRATE-BINDING PROTEIN"/>
    <property type="match status" value="1"/>
</dbReference>
<gene>
    <name evidence="3" type="ORF">METZ01_LOCUS9156</name>
</gene>
<dbReference type="EMBL" id="UINC01000493">
    <property type="protein sequence ID" value="SUZ56302.1"/>
    <property type="molecule type" value="Genomic_DNA"/>
</dbReference>
<proteinExistence type="predicted"/>
<dbReference type="Pfam" id="PF13458">
    <property type="entry name" value="Peripla_BP_6"/>
    <property type="match status" value="1"/>
</dbReference>
<dbReference type="InterPro" id="IPR019546">
    <property type="entry name" value="TAT_signal_bac_arc"/>
</dbReference>
<sequence>MSKIVNTKTRREFIKTAAAGTVVVAAGNLSFPYIVKAAKSVKIGVVHPVTGWAQYSGSQCRFGALMALEEINSAGGIKSMGGAKLEAVLGDAQSKAEIGAAEVEKMNGAGVSSIVGAYASNICLATTQAAAKHGIPHVVDVGVSDKVVSRGLSNTFRFGPGFGIITRVGVESFIEINRAAGSPTKSVAIVHENTTGFGAGIAGIMTKGLKPEGIEVVDVQSHPTPNKDFRNIVLKLKEVDADVIIPSHYYGEGVLFLRTLQRQKLQPKGIYSVLGGASSQYRFLSEFPNAAQYVMDCNHWFDPNNSASMAARKKTEAAGKHFNYEVFLAYTAMKFTADAIERAGSSDREKITEAMASSNWSGHFMPYGQTKMVNGQNMGAQPLATQVLGKEIEVIAPSKYATAKALFPRPA</sequence>
<reference evidence="3" key="1">
    <citation type="submission" date="2018-05" db="EMBL/GenBank/DDBJ databases">
        <authorList>
            <person name="Lanie J.A."/>
            <person name="Ng W.-L."/>
            <person name="Kazmierczak K.M."/>
            <person name="Andrzejewski T.M."/>
            <person name="Davidsen T.M."/>
            <person name="Wayne K.J."/>
            <person name="Tettelin H."/>
            <person name="Glass J.I."/>
            <person name="Rusch D."/>
            <person name="Podicherti R."/>
            <person name="Tsui H.-C.T."/>
            <person name="Winkler M.E."/>
        </authorList>
    </citation>
    <scope>NUCLEOTIDE SEQUENCE</scope>
</reference>
<dbReference type="CDD" id="cd06340">
    <property type="entry name" value="PBP1_ABC_ligand_binding-like"/>
    <property type="match status" value="1"/>
</dbReference>
<dbReference type="AlphaFoldDB" id="A0A381NNU4"/>
<keyword evidence="1" id="KW-0732">Signal</keyword>
<dbReference type="PANTHER" id="PTHR30483">
    <property type="entry name" value="LEUCINE-SPECIFIC-BINDING PROTEIN"/>
    <property type="match status" value="1"/>
</dbReference>
<dbReference type="Gene3D" id="3.40.50.2300">
    <property type="match status" value="2"/>
</dbReference>
<name>A0A381NNU4_9ZZZZ</name>
<evidence type="ECO:0000256" key="1">
    <source>
        <dbReference type="ARBA" id="ARBA00022729"/>
    </source>
</evidence>
<evidence type="ECO:0000259" key="2">
    <source>
        <dbReference type="Pfam" id="PF13458"/>
    </source>
</evidence>
<protein>
    <recommendedName>
        <fullName evidence="2">Leucine-binding protein domain-containing protein</fullName>
    </recommendedName>
</protein>
<accession>A0A381NNU4</accession>